<gene>
    <name evidence="8" type="ORF">SAMN04488514_107203</name>
</gene>
<dbReference type="Pfam" id="PF00881">
    <property type="entry name" value="Nitroreductase"/>
    <property type="match status" value="1"/>
</dbReference>
<evidence type="ECO:0000256" key="4">
    <source>
        <dbReference type="ARBA" id="ARBA00022643"/>
    </source>
</evidence>
<reference evidence="9" key="1">
    <citation type="submission" date="2016-10" db="EMBL/GenBank/DDBJ databases">
        <authorList>
            <person name="Varghese N."/>
            <person name="Submissions S."/>
        </authorList>
    </citation>
    <scope>NUCLEOTIDE SEQUENCE [LARGE SCALE GENOMIC DNA]</scope>
    <source>
        <strain evidence="9">DSM 19886</strain>
    </source>
</reference>
<keyword evidence="3" id="KW-0285">Flavoprotein</keyword>
<dbReference type="InterPro" id="IPR000415">
    <property type="entry name" value="Nitroreductase-like"/>
</dbReference>
<proteinExistence type="inferred from homology"/>
<evidence type="ECO:0000259" key="7">
    <source>
        <dbReference type="Pfam" id="PF00881"/>
    </source>
</evidence>
<dbReference type="OrthoDB" id="9809288at2"/>
<dbReference type="AlphaFoldDB" id="A0A1G9SBK9"/>
<keyword evidence="6" id="KW-0560">Oxidoreductase</keyword>
<dbReference type="GO" id="GO:0016491">
    <property type="term" value="F:oxidoreductase activity"/>
    <property type="evidence" value="ECO:0007669"/>
    <property type="project" value="UniProtKB-KW"/>
</dbReference>
<feature type="domain" description="Nitroreductase" evidence="7">
    <location>
        <begin position="7"/>
        <end position="184"/>
    </location>
</feature>
<dbReference type="SUPFAM" id="SSF55469">
    <property type="entry name" value="FMN-dependent nitroreductase-like"/>
    <property type="match status" value="1"/>
</dbReference>
<dbReference type="Proteomes" id="UP000199440">
    <property type="component" value="Unassembled WGS sequence"/>
</dbReference>
<dbReference type="PANTHER" id="PTHR43673:SF2">
    <property type="entry name" value="NITROREDUCTASE"/>
    <property type="match status" value="1"/>
</dbReference>
<protein>
    <submittedName>
        <fullName evidence="8">Nitroreductase</fullName>
    </submittedName>
</protein>
<evidence type="ECO:0000256" key="2">
    <source>
        <dbReference type="ARBA" id="ARBA00007118"/>
    </source>
</evidence>
<keyword evidence="5" id="KW-0521">NADP</keyword>
<evidence type="ECO:0000313" key="8">
    <source>
        <dbReference type="EMBL" id="SDM32730.1"/>
    </source>
</evidence>
<evidence type="ECO:0000256" key="6">
    <source>
        <dbReference type="ARBA" id="ARBA00023002"/>
    </source>
</evidence>
<comment type="similarity">
    <text evidence="2">Belongs to the nitroreductase family.</text>
</comment>
<name>A0A1G9SBK9_9FLAO</name>
<keyword evidence="9" id="KW-1185">Reference proteome</keyword>
<organism evidence="8 9">
    <name type="scientific">Kriegella aquimaris</name>
    <dbReference type="NCBI Taxonomy" id="192904"/>
    <lineage>
        <taxon>Bacteria</taxon>
        <taxon>Pseudomonadati</taxon>
        <taxon>Bacteroidota</taxon>
        <taxon>Flavobacteriia</taxon>
        <taxon>Flavobacteriales</taxon>
        <taxon>Flavobacteriaceae</taxon>
        <taxon>Kriegella</taxon>
    </lineage>
</organism>
<dbReference type="PANTHER" id="PTHR43673">
    <property type="entry name" value="NAD(P)H NITROREDUCTASE YDGI-RELATED"/>
    <property type="match status" value="1"/>
</dbReference>
<dbReference type="RefSeq" id="WP_089891205.1">
    <property type="nucleotide sequence ID" value="NZ_FNGV01000007.1"/>
</dbReference>
<dbReference type="STRING" id="192904.SAMN04488514_107203"/>
<comment type="cofactor">
    <cofactor evidence="1">
        <name>FMN</name>
        <dbReference type="ChEBI" id="CHEBI:58210"/>
    </cofactor>
</comment>
<dbReference type="CDD" id="cd02149">
    <property type="entry name" value="NfsB-like"/>
    <property type="match status" value="1"/>
</dbReference>
<dbReference type="Gene3D" id="3.40.109.10">
    <property type="entry name" value="NADH Oxidase"/>
    <property type="match status" value="1"/>
</dbReference>
<keyword evidence="4" id="KW-0288">FMN</keyword>
<evidence type="ECO:0000313" key="9">
    <source>
        <dbReference type="Proteomes" id="UP000199440"/>
    </source>
</evidence>
<dbReference type="EMBL" id="FNGV01000007">
    <property type="protein sequence ID" value="SDM32730.1"/>
    <property type="molecule type" value="Genomic_DNA"/>
</dbReference>
<sequence length="209" mass="24061">MRLIENLKWRYATKKFNPSKNINEADLETLKEAIQLSVSSYGLQLYKVLVIKDHKLRKELKDASWNQAQITDSSHLFVFCNYTERCEKHIDNYIQATAKIQGSPLDKLSAYGDFIKGSLSQKTDSEWISWSEKQTYLALSNLLMACAELKIDACPMEGFESDKYNEILGLKRKGLNAAVIAPVGFRSEEDHTQFRKKVRKPMDILFELV</sequence>
<evidence type="ECO:0000256" key="3">
    <source>
        <dbReference type="ARBA" id="ARBA00022630"/>
    </source>
</evidence>
<evidence type="ECO:0000256" key="5">
    <source>
        <dbReference type="ARBA" id="ARBA00022857"/>
    </source>
</evidence>
<evidence type="ECO:0000256" key="1">
    <source>
        <dbReference type="ARBA" id="ARBA00001917"/>
    </source>
</evidence>
<accession>A0A1G9SBK9</accession>
<dbReference type="InterPro" id="IPR029479">
    <property type="entry name" value="Nitroreductase"/>
</dbReference>
<dbReference type="InterPro" id="IPR033878">
    <property type="entry name" value="NfsB-like"/>
</dbReference>